<dbReference type="Proteomes" id="UP000259040">
    <property type="component" value="Segment"/>
</dbReference>
<evidence type="ECO:0000313" key="1">
    <source>
        <dbReference type="EMBL" id="AXH66533.1"/>
    </source>
</evidence>
<name>A0A345M7R2_9CAUD</name>
<reference evidence="1 3" key="1">
    <citation type="submission" date="2018-07" db="EMBL/GenBank/DDBJ databases">
        <authorList>
            <person name="Boyd E.M."/>
            <person name="Barkley D.B."/>
            <person name="Naeem H."/>
            <person name="Vanhorne R."/>
            <person name="Nayek S."/>
            <person name="Layton S.R."/>
            <person name="Hughes L.E."/>
            <person name="Garlena R.A."/>
            <person name="Russell D.A."/>
            <person name="Pope W.H."/>
            <person name="Jacobs-Sera D."/>
            <person name="Hatfull G.F."/>
        </authorList>
    </citation>
    <scope>NUCLEOTIDE SEQUENCE [LARGE SCALE GENOMIC DNA]</scope>
</reference>
<dbReference type="EMBL" id="MH576964">
    <property type="protein sequence ID" value="AXH66742.1"/>
    <property type="molecule type" value="Genomic_DNA"/>
</dbReference>
<gene>
    <name evidence="1" type="primary">22</name>
    <name evidence="2" type="synonym">279</name>
    <name evidence="1" type="ORF">SEA_STARBOW_22</name>
    <name evidence="2" type="ORF">SEA_STARBOW_279</name>
</gene>
<sequence length="82" mass="9686">MSLGINWISEGEVFVQREVQIGHEQTFLYVEVVDQWIKVGHHNPRECLRAVYPRETIRRAFKKVDRVPNECACQGQFLWEGK</sequence>
<evidence type="ECO:0000313" key="3">
    <source>
        <dbReference type="Proteomes" id="UP000259040"/>
    </source>
</evidence>
<organism evidence="1 3">
    <name type="scientific">Streptomyces phage Starbow</name>
    <dbReference type="NCBI Taxonomy" id="2283266"/>
    <lineage>
        <taxon>Viruses</taxon>
        <taxon>Duplodnaviria</taxon>
        <taxon>Heunggongvirae</taxon>
        <taxon>Uroviricota</taxon>
        <taxon>Caudoviricetes</taxon>
        <taxon>Stanwilliamsviridae</taxon>
        <taxon>Boydwoodruffvirinae</taxon>
        <taxon>Karimacvirus</taxon>
        <taxon>Karimacvirus karimac</taxon>
        <taxon>Streptomyces virus Karimac</taxon>
    </lineage>
</organism>
<evidence type="ECO:0000313" key="2">
    <source>
        <dbReference type="EMBL" id="AXH66742.1"/>
    </source>
</evidence>
<dbReference type="EMBL" id="MH576964">
    <property type="protein sequence ID" value="AXH66533.1"/>
    <property type="molecule type" value="Genomic_DNA"/>
</dbReference>
<protein>
    <submittedName>
        <fullName evidence="1">Uncharacterized protein</fullName>
    </submittedName>
</protein>
<proteinExistence type="predicted"/>
<accession>A0A345M7R2</accession>